<dbReference type="SUPFAM" id="SSF51735">
    <property type="entry name" value="NAD(P)-binding Rossmann-fold domains"/>
    <property type="match status" value="1"/>
</dbReference>
<name>A0A3M8D614_9BACL</name>
<dbReference type="OrthoDB" id="9786864at2"/>
<dbReference type="RefSeq" id="WP_122920080.1">
    <property type="nucleotide sequence ID" value="NZ_RHHQ01000018.1"/>
</dbReference>
<dbReference type="EMBL" id="RHHQ01000018">
    <property type="protein sequence ID" value="RNB83348.1"/>
    <property type="molecule type" value="Genomic_DNA"/>
</dbReference>
<organism evidence="3 4">
    <name type="scientific">Brevibacillus fluminis</name>
    <dbReference type="NCBI Taxonomy" id="511487"/>
    <lineage>
        <taxon>Bacteria</taxon>
        <taxon>Bacillati</taxon>
        <taxon>Bacillota</taxon>
        <taxon>Bacilli</taxon>
        <taxon>Bacillales</taxon>
        <taxon>Paenibacillaceae</taxon>
        <taxon>Brevibacillus</taxon>
    </lineage>
</organism>
<dbReference type="PANTHER" id="PTHR14239:SF10">
    <property type="entry name" value="REDUCTASE"/>
    <property type="match status" value="1"/>
</dbReference>
<dbReference type="InterPro" id="IPR051267">
    <property type="entry name" value="STEAP_metalloreductase"/>
</dbReference>
<sequence length="186" mass="20346">MISVIADGRWGRRIVDFWRERVQNQVITWGARTPAFAAELANDMQNVRVATYADAIGAHSVIVVAIPIQDLLPWARAHAASLKGKVIVDMSFPLTNECLTLYGWHTSGTEQLQKTLPASRVVGMKGPFLRALAGGWHGDRGSIYVTSDDDDAKTQALKLLCGSDDQLIDAGKLEENRAIDRISSMG</sequence>
<reference evidence="3 4" key="1">
    <citation type="submission" date="2018-10" db="EMBL/GenBank/DDBJ databases">
        <title>Phylogenomics of Brevibacillus.</title>
        <authorList>
            <person name="Dunlap C."/>
        </authorList>
    </citation>
    <scope>NUCLEOTIDE SEQUENCE [LARGE SCALE GENOMIC DNA]</scope>
    <source>
        <strain evidence="3 4">JCM 15716</strain>
    </source>
</reference>
<proteinExistence type="predicted"/>
<feature type="domain" description="Pyrroline-5-carboxylate reductase catalytic N-terminal" evidence="2">
    <location>
        <begin position="2"/>
        <end position="91"/>
    </location>
</feature>
<gene>
    <name evidence="3" type="ORF">EDM56_22025</name>
</gene>
<dbReference type="PANTHER" id="PTHR14239">
    <property type="entry name" value="DUDULIN-RELATED"/>
    <property type="match status" value="1"/>
</dbReference>
<evidence type="ECO:0000313" key="3">
    <source>
        <dbReference type="EMBL" id="RNB83348.1"/>
    </source>
</evidence>
<keyword evidence="4" id="KW-1185">Reference proteome</keyword>
<evidence type="ECO:0000256" key="1">
    <source>
        <dbReference type="ARBA" id="ARBA00023002"/>
    </source>
</evidence>
<dbReference type="AlphaFoldDB" id="A0A3M8D614"/>
<dbReference type="Proteomes" id="UP000271031">
    <property type="component" value="Unassembled WGS sequence"/>
</dbReference>
<comment type="caution">
    <text evidence="3">The sequence shown here is derived from an EMBL/GenBank/DDBJ whole genome shotgun (WGS) entry which is preliminary data.</text>
</comment>
<evidence type="ECO:0000313" key="4">
    <source>
        <dbReference type="Proteomes" id="UP000271031"/>
    </source>
</evidence>
<dbReference type="Gene3D" id="3.40.50.720">
    <property type="entry name" value="NAD(P)-binding Rossmann-like Domain"/>
    <property type="match status" value="1"/>
</dbReference>
<keyword evidence="1" id="KW-0560">Oxidoreductase</keyword>
<dbReference type="Pfam" id="PF03807">
    <property type="entry name" value="F420_oxidored"/>
    <property type="match status" value="1"/>
</dbReference>
<protein>
    <recommendedName>
        <fullName evidence="2">Pyrroline-5-carboxylate reductase catalytic N-terminal domain-containing protein</fullName>
    </recommendedName>
</protein>
<dbReference type="GO" id="GO:0016491">
    <property type="term" value="F:oxidoreductase activity"/>
    <property type="evidence" value="ECO:0007669"/>
    <property type="project" value="UniProtKB-KW"/>
</dbReference>
<accession>A0A3M8D614</accession>
<dbReference type="InterPro" id="IPR028939">
    <property type="entry name" value="P5C_Rdtase_cat_N"/>
</dbReference>
<dbReference type="InterPro" id="IPR036291">
    <property type="entry name" value="NAD(P)-bd_dom_sf"/>
</dbReference>
<evidence type="ECO:0000259" key="2">
    <source>
        <dbReference type="Pfam" id="PF03807"/>
    </source>
</evidence>